<accession>A0A1I2T7Z9</accession>
<sequence>MEKPLGFSGAIANRFMRLQLRPLLALVGVLLGLFAALLNSQFTAISMIGMIALAGIIVCNSILLVDFINHLIARGVALEAAVVKAASVRAKPIVLTAVAAMMGAFFILDAPIFNGLAVSLIFGLLVYTLLTLIVIPLLYYSLLRRR</sequence>
<feature type="transmembrane region" description="Helical" evidence="1">
    <location>
        <begin position="44"/>
        <end position="65"/>
    </location>
</feature>
<organism evidence="2 3">
    <name type="scientific">Neptunomonas qingdaonensis</name>
    <dbReference type="NCBI Taxonomy" id="1045558"/>
    <lineage>
        <taxon>Bacteria</taxon>
        <taxon>Pseudomonadati</taxon>
        <taxon>Pseudomonadota</taxon>
        <taxon>Gammaproteobacteria</taxon>
        <taxon>Oceanospirillales</taxon>
        <taxon>Oceanospirillaceae</taxon>
        <taxon>Neptunomonas</taxon>
    </lineage>
</organism>
<dbReference type="InterPro" id="IPR001036">
    <property type="entry name" value="Acrflvin-R"/>
</dbReference>
<dbReference type="Proteomes" id="UP000198623">
    <property type="component" value="Unassembled WGS sequence"/>
</dbReference>
<dbReference type="EMBL" id="FOOU01000009">
    <property type="protein sequence ID" value="SFG60199.1"/>
    <property type="molecule type" value="Genomic_DNA"/>
</dbReference>
<name>A0A1I2T7Z9_9GAMM</name>
<feature type="transmembrane region" description="Helical" evidence="1">
    <location>
        <begin position="93"/>
        <end position="113"/>
    </location>
</feature>
<gene>
    <name evidence="2" type="ORF">SAMN05216175_10996</name>
</gene>
<evidence type="ECO:0000313" key="3">
    <source>
        <dbReference type="Proteomes" id="UP000198623"/>
    </source>
</evidence>
<dbReference type="GO" id="GO:0005886">
    <property type="term" value="C:plasma membrane"/>
    <property type="evidence" value="ECO:0007669"/>
    <property type="project" value="TreeGrafter"/>
</dbReference>
<proteinExistence type="predicted"/>
<dbReference type="AlphaFoldDB" id="A0A1I2T7Z9"/>
<keyword evidence="1" id="KW-1133">Transmembrane helix</keyword>
<dbReference type="SUPFAM" id="SSF82866">
    <property type="entry name" value="Multidrug efflux transporter AcrB transmembrane domain"/>
    <property type="match status" value="1"/>
</dbReference>
<dbReference type="OrthoDB" id="9757940at2"/>
<dbReference type="PANTHER" id="PTHR32063">
    <property type="match status" value="1"/>
</dbReference>
<protein>
    <submittedName>
        <fullName evidence="2">AcrB/AcrD/AcrF family protein</fullName>
    </submittedName>
</protein>
<keyword evidence="1" id="KW-0812">Transmembrane</keyword>
<dbReference type="PANTHER" id="PTHR32063:SF16">
    <property type="entry name" value="CATION EFFLUX SYSTEM (ACRB_ACRD_ACRF FAMILY)"/>
    <property type="match status" value="1"/>
</dbReference>
<dbReference type="Pfam" id="PF00873">
    <property type="entry name" value="ACR_tran"/>
    <property type="match status" value="1"/>
</dbReference>
<evidence type="ECO:0000313" key="2">
    <source>
        <dbReference type="EMBL" id="SFG60199.1"/>
    </source>
</evidence>
<dbReference type="RefSeq" id="WP_143083775.1">
    <property type="nucleotide sequence ID" value="NZ_FOOU01000009.1"/>
</dbReference>
<reference evidence="3" key="1">
    <citation type="submission" date="2016-10" db="EMBL/GenBank/DDBJ databases">
        <authorList>
            <person name="Varghese N."/>
            <person name="Submissions S."/>
        </authorList>
    </citation>
    <scope>NUCLEOTIDE SEQUENCE [LARGE SCALE GENOMIC DNA]</scope>
    <source>
        <strain evidence="3">CGMCC 1.10971</strain>
    </source>
</reference>
<keyword evidence="3" id="KW-1185">Reference proteome</keyword>
<feature type="transmembrane region" description="Helical" evidence="1">
    <location>
        <begin position="20"/>
        <end position="38"/>
    </location>
</feature>
<feature type="transmembrane region" description="Helical" evidence="1">
    <location>
        <begin position="119"/>
        <end position="140"/>
    </location>
</feature>
<evidence type="ECO:0000256" key="1">
    <source>
        <dbReference type="SAM" id="Phobius"/>
    </source>
</evidence>
<dbReference type="GO" id="GO:0042910">
    <property type="term" value="F:xenobiotic transmembrane transporter activity"/>
    <property type="evidence" value="ECO:0007669"/>
    <property type="project" value="TreeGrafter"/>
</dbReference>
<dbReference type="STRING" id="1045558.SAMN05216175_10996"/>
<keyword evidence="1" id="KW-0472">Membrane</keyword>
<dbReference type="Gene3D" id="1.20.1640.10">
    <property type="entry name" value="Multidrug efflux transporter AcrB transmembrane domain"/>
    <property type="match status" value="1"/>
</dbReference>